<name>A0AAV2AQJ3_9ARAC</name>
<evidence type="ECO:0000313" key="3">
    <source>
        <dbReference type="Proteomes" id="UP001497382"/>
    </source>
</evidence>
<feature type="compositionally biased region" description="Basic and acidic residues" evidence="1">
    <location>
        <begin position="54"/>
        <end position="72"/>
    </location>
</feature>
<accession>A0AAV2AQJ3</accession>
<feature type="compositionally biased region" description="Polar residues" evidence="1">
    <location>
        <begin position="34"/>
        <end position="43"/>
    </location>
</feature>
<reference evidence="2 3" key="1">
    <citation type="submission" date="2024-04" db="EMBL/GenBank/DDBJ databases">
        <authorList>
            <person name="Rising A."/>
            <person name="Reimegard J."/>
            <person name="Sonavane S."/>
            <person name="Akerstrom W."/>
            <person name="Nylinder S."/>
            <person name="Hedman E."/>
            <person name="Kallberg Y."/>
        </authorList>
    </citation>
    <scope>NUCLEOTIDE SEQUENCE [LARGE SCALE GENOMIC DNA]</scope>
</reference>
<keyword evidence="3" id="KW-1185">Reference proteome</keyword>
<sequence>MEECLEETESSTKHVRRSEFHWENPADESVLESVESSTDSISENEPPLESIEDSMTKHEPPLESIIPEKDPPTEPAFPAIHAVVPILKIHMWNPLLLLIMPWNAILKIHLRNRFSC</sequence>
<organism evidence="2 3">
    <name type="scientific">Larinioides sclopetarius</name>
    <dbReference type="NCBI Taxonomy" id="280406"/>
    <lineage>
        <taxon>Eukaryota</taxon>
        <taxon>Metazoa</taxon>
        <taxon>Ecdysozoa</taxon>
        <taxon>Arthropoda</taxon>
        <taxon>Chelicerata</taxon>
        <taxon>Arachnida</taxon>
        <taxon>Araneae</taxon>
        <taxon>Araneomorphae</taxon>
        <taxon>Entelegynae</taxon>
        <taxon>Araneoidea</taxon>
        <taxon>Araneidae</taxon>
        <taxon>Larinioides</taxon>
    </lineage>
</organism>
<dbReference type="EMBL" id="CAXIEN010000201">
    <property type="protein sequence ID" value="CAL1286318.1"/>
    <property type="molecule type" value="Genomic_DNA"/>
</dbReference>
<evidence type="ECO:0000313" key="2">
    <source>
        <dbReference type="EMBL" id="CAL1286318.1"/>
    </source>
</evidence>
<evidence type="ECO:0000256" key="1">
    <source>
        <dbReference type="SAM" id="MobiDB-lite"/>
    </source>
</evidence>
<gene>
    <name evidence="2" type="ORF">LARSCL_LOCUS14182</name>
</gene>
<proteinExistence type="predicted"/>
<feature type="region of interest" description="Disordered" evidence="1">
    <location>
        <begin position="1"/>
        <end position="74"/>
    </location>
</feature>
<comment type="caution">
    <text evidence="2">The sequence shown here is derived from an EMBL/GenBank/DDBJ whole genome shotgun (WGS) entry which is preliminary data.</text>
</comment>
<dbReference type="AlphaFoldDB" id="A0AAV2AQJ3"/>
<dbReference type="Proteomes" id="UP001497382">
    <property type="component" value="Unassembled WGS sequence"/>
</dbReference>
<protein>
    <submittedName>
        <fullName evidence="2">Uncharacterized protein</fullName>
    </submittedName>
</protein>